<feature type="transmembrane region" description="Helical" evidence="1">
    <location>
        <begin position="598"/>
        <end position="616"/>
    </location>
</feature>
<keyword evidence="1" id="KW-0472">Membrane</keyword>
<reference evidence="3" key="1">
    <citation type="journal article" date="2020" name="Stud. Mycol.">
        <title>101 Dothideomycetes genomes: a test case for predicting lifestyles and emergence of pathogens.</title>
        <authorList>
            <person name="Haridas S."/>
            <person name="Albert R."/>
            <person name="Binder M."/>
            <person name="Bloem J."/>
            <person name="Labutti K."/>
            <person name="Salamov A."/>
            <person name="Andreopoulos B."/>
            <person name="Baker S."/>
            <person name="Barry K."/>
            <person name="Bills G."/>
            <person name="Bluhm B."/>
            <person name="Cannon C."/>
            <person name="Castanera R."/>
            <person name="Culley D."/>
            <person name="Daum C."/>
            <person name="Ezra D."/>
            <person name="Gonzalez J."/>
            <person name="Henrissat B."/>
            <person name="Kuo A."/>
            <person name="Liang C."/>
            <person name="Lipzen A."/>
            <person name="Lutzoni F."/>
            <person name="Magnuson J."/>
            <person name="Mondo S."/>
            <person name="Nolan M."/>
            <person name="Ohm R."/>
            <person name="Pangilinan J."/>
            <person name="Park H.-J."/>
            <person name="Ramirez L."/>
            <person name="Alfaro M."/>
            <person name="Sun H."/>
            <person name="Tritt A."/>
            <person name="Yoshinaga Y."/>
            <person name="Zwiers L.-H."/>
            <person name="Turgeon B."/>
            <person name="Goodwin S."/>
            <person name="Spatafora J."/>
            <person name="Crous P."/>
            <person name="Grigoriev I."/>
        </authorList>
    </citation>
    <scope>NUCLEOTIDE SEQUENCE</scope>
    <source>
        <strain evidence="3">CBS 119925</strain>
    </source>
</reference>
<organism evidence="3 4">
    <name type="scientific">Sporormia fimetaria CBS 119925</name>
    <dbReference type="NCBI Taxonomy" id="1340428"/>
    <lineage>
        <taxon>Eukaryota</taxon>
        <taxon>Fungi</taxon>
        <taxon>Dikarya</taxon>
        <taxon>Ascomycota</taxon>
        <taxon>Pezizomycotina</taxon>
        <taxon>Dothideomycetes</taxon>
        <taxon>Pleosporomycetidae</taxon>
        <taxon>Pleosporales</taxon>
        <taxon>Sporormiaceae</taxon>
        <taxon>Sporormia</taxon>
    </lineage>
</organism>
<keyword evidence="4" id="KW-1185">Reference proteome</keyword>
<feature type="transmembrane region" description="Helical" evidence="1">
    <location>
        <begin position="678"/>
        <end position="699"/>
    </location>
</feature>
<feature type="domain" description="AMP-dependent synthetase/ligase" evidence="2">
    <location>
        <begin position="41"/>
        <end position="372"/>
    </location>
</feature>
<evidence type="ECO:0000256" key="1">
    <source>
        <dbReference type="SAM" id="Phobius"/>
    </source>
</evidence>
<dbReference type="OrthoDB" id="3142841at2759"/>
<proteinExistence type="predicted"/>
<evidence type="ECO:0000313" key="4">
    <source>
        <dbReference type="Proteomes" id="UP000799440"/>
    </source>
</evidence>
<feature type="transmembrane region" description="Helical" evidence="1">
    <location>
        <begin position="711"/>
        <end position="730"/>
    </location>
</feature>
<dbReference type="AlphaFoldDB" id="A0A6A6VJS8"/>
<keyword evidence="1" id="KW-0812">Transmembrane</keyword>
<dbReference type="PANTHER" id="PTHR33927">
    <property type="entry name" value="TRANSMEMBRANE PROTEIN"/>
    <property type="match status" value="1"/>
</dbReference>
<feature type="transmembrane region" description="Helical" evidence="1">
    <location>
        <begin position="751"/>
        <end position="767"/>
    </location>
</feature>
<dbReference type="Gene3D" id="3.40.50.12780">
    <property type="entry name" value="N-terminal domain of ligase-like"/>
    <property type="match status" value="1"/>
</dbReference>
<dbReference type="SUPFAM" id="SSF56801">
    <property type="entry name" value="Acetyl-CoA synthetase-like"/>
    <property type="match status" value="1"/>
</dbReference>
<dbReference type="InterPro" id="IPR000873">
    <property type="entry name" value="AMP-dep_synth/lig_dom"/>
</dbReference>
<evidence type="ECO:0000313" key="3">
    <source>
        <dbReference type="EMBL" id="KAF2749974.1"/>
    </source>
</evidence>
<dbReference type="InterPro" id="IPR042099">
    <property type="entry name" value="ANL_N_sf"/>
</dbReference>
<name>A0A6A6VJS8_9PLEO</name>
<dbReference type="InterPro" id="IPR045851">
    <property type="entry name" value="AMP-bd_C_sf"/>
</dbReference>
<keyword evidence="1" id="KW-1133">Transmembrane helix</keyword>
<dbReference type="Gene3D" id="3.30.300.30">
    <property type="match status" value="1"/>
</dbReference>
<dbReference type="InterPro" id="IPR052979">
    <property type="entry name" value="Adenylate-forming_domain"/>
</dbReference>
<feature type="transmembrane region" description="Helical" evidence="1">
    <location>
        <begin position="787"/>
        <end position="804"/>
    </location>
</feature>
<evidence type="ECO:0000259" key="2">
    <source>
        <dbReference type="Pfam" id="PF00501"/>
    </source>
</evidence>
<gene>
    <name evidence="3" type="ORF">M011DRAFT_517823</name>
</gene>
<protein>
    <submittedName>
        <fullName evidence="3">Acetyl-CoA synthetase-like protein</fullName>
    </submittedName>
</protein>
<dbReference type="InterPro" id="IPR039261">
    <property type="entry name" value="FNR_nucleotide-bd"/>
</dbReference>
<dbReference type="PANTHER" id="PTHR33927:SF5">
    <property type="entry name" value="ENZYME, PUTATIVE (AFU_ORTHOLOGUE AFUA_8G01222)-RELATED"/>
    <property type="match status" value="1"/>
</dbReference>
<sequence length="1010" mass="111634">MDAQPLFHGLDQLTPEDQVLISRFGRGASLPVPSHTVHGAFEHIVDTYPSATAATFQGQSVTYIELEAASNRLANYLLELGLPPRQRVCLVVQRSLEMLVGILAILKAGCQYVPIDGGITSEESLRHTLLDSSADFIVCLPKFEETVRKYAAVHAVIVPLGQDAEAFASKARPHVTVSATDGVYAIYTSGSTGKPKGVDVMHRNVTNALLLEPGKLSIAPGTKVAQVLNIAFDMGAWEILACLMNGGTLYLRDKCWEATLKEVDVLITTPSILSRYRRRDFPNIRTVVTGGEPCPQALADEWTDSSFYYNICGPTEITILNSAHLHVAGTPLTIGRPLPNTTVYILDELEQPLPLGSKGVMWVGGAGVTRGYINLPELTQTRYKRDKFANDGSMMFNTGDVVSWRADGLLCTFGRLDEQVKIKGFRVELDGVAAVVEKFPGIARACAALLDNQLYGFYDATTFIDEHDLDAFVRQYLPYYSVPERWVYIPSIPLTVNGKVDKTQLFRTALRASKTISTRRISDSTTKTLYHPAVPLQCPKRDAEKGEPVDTVLISRALSDFNVSIASVDEELDVLPRKNGFRGQRWLRHRALIVYKKFFTFAVMANLAVAVVILYLKVKQDRLMMADIATATAVNLTMSILTRSEPVLNVLFTIFCSVPTSWPLAIRRHCARIYHIGGLHSGCAIAATMWFFIFTIGGTMELTKPPQIRCITVPSLILTYIILAIFILMGSLSHPKIRARYHDAFEMGHRYGGWTALILLWVQSFETTKTFQYNLPPSVAYRYSPPIWLLTGATISIIFPWLFLRKVPVRSEVLSTHAIRLHFNYATPVIGTSVRLAERPLVDWHGFATITNPTGKGFSLVVSNAGDFTKRTISRAPTHIWVRGIPTCGVLRIATLFKSVVLVATGSGIGPCLAVILAKKTPCRILWTAPNPEETFGKEIIDSVMETDPKAVIHDTRTHGKPDLALEAWKLWKESKAEAVCVISNKRVTTGLVYAMESRGVPAYGAIFDS</sequence>
<dbReference type="SUPFAM" id="SSF52343">
    <property type="entry name" value="Ferredoxin reductase-like, C-terminal NADP-linked domain"/>
    <property type="match status" value="1"/>
</dbReference>
<dbReference type="Proteomes" id="UP000799440">
    <property type="component" value="Unassembled WGS sequence"/>
</dbReference>
<dbReference type="EMBL" id="MU006565">
    <property type="protein sequence ID" value="KAF2749974.1"/>
    <property type="molecule type" value="Genomic_DNA"/>
</dbReference>
<accession>A0A6A6VJS8</accession>
<dbReference type="Pfam" id="PF00501">
    <property type="entry name" value="AMP-binding"/>
    <property type="match status" value="1"/>
</dbReference>